<evidence type="ECO:0000313" key="1">
    <source>
        <dbReference type="EMBL" id="SEC65284.1"/>
    </source>
</evidence>
<evidence type="ECO:0000313" key="2">
    <source>
        <dbReference type="Proteomes" id="UP000182241"/>
    </source>
</evidence>
<reference evidence="2" key="1">
    <citation type="submission" date="2016-10" db="EMBL/GenBank/DDBJ databases">
        <authorList>
            <person name="Varghese N."/>
            <person name="Submissions S."/>
        </authorList>
    </citation>
    <scope>NUCLEOTIDE SEQUENCE [LARGE SCALE GENOMIC DNA]</scope>
    <source>
        <strain evidence="2">DSM 44234</strain>
    </source>
</reference>
<name>A0A1H4UAQ4_TSUTY</name>
<protein>
    <submittedName>
        <fullName evidence="1">Uncharacterized protein</fullName>
    </submittedName>
</protein>
<dbReference type="Proteomes" id="UP000182241">
    <property type="component" value="Unassembled WGS sequence"/>
</dbReference>
<keyword evidence="2" id="KW-1185">Reference proteome</keyword>
<dbReference type="EMBL" id="FNSA01000003">
    <property type="protein sequence ID" value="SEC65284.1"/>
    <property type="molecule type" value="Genomic_DNA"/>
</dbReference>
<gene>
    <name evidence="1" type="ORF">SAMN04489793_2821</name>
</gene>
<dbReference type="RefSeq" id="WP_156486410.1">
    <property type="nucleotide sequence ID" value="NZ_FNSA01000003.1"/>
</dbReference>
<dbReference type="STRING" id="57704.SAMN04489793_2821"/>
<proteinExistence type="predicted"/>
<organism evidence="1 2">
    <name type="scientific">Tsukamurella tyrosinosolvens</name>
    <dbReference type="NCBI Taxonomy" id="57704"/>
    <lineage>
        <taxon>Bacteria</taxon>
        <taxon>Bacillati</taxon>
        <taxon>Actinomycetota</taxon>
        <taxon>Actinomycetes</taxon>
        <taxon>Mycobacteriales</taxon>
        <taxon>Tsukamurellaceae</taxon>
        <taxon>Tsukamurella</taxon>
    </lineage>
</organism>
<dbReference type="AlphaFoldDB" id="A0A1H4UAQ4"/>
<sequence length="56" mass="6359">MTDTWTNSVPRELATCLEDRGAEDAAQWLKEHENDGEVWDLIGDLLDRIESLAAEE</sequence>
<accession>A0A1H4UAQ4</accession>